<proteinExistence type="predicted"/>
<name>A0A376BK36_9NEIS</name>
<dbReference type="SUPFAM" id="SSF48452">
    <property type="entry name" value="TPR-like"/>
    <property type="match status" value="1"/>
</dbReference>
<sequence>MNANYFPQQVREAIDTQQWDLIPELAQTAINNSPEDRRALTASRIANMLAHAGREDEAISYYQHALSICTDAWQTMQIHGWLATQLGESNRYDEAAKYAALSLAARDKLLDKHTVSKKMVAFSLYGSKPAYCETLILNAKAMKDIYPDWTMRVYHDHTIPKHIVPRLQLLNVECVDVASINASHMPGTFWRFLALADWDYDVVIMRDADSLISEREKILVDEWLATDKPFHVIRDWYGHTDLVLAGLWGARGGFLGDIRARIDHYLANEAKLHPTHADQFFLAQHVWQRIKPYCIHHSSVIDFAGATWSENLPRIHRNQNNQVFQLGSWRLTNYHPHTDKPFNLYLADVYPDGKENIFCEYAFQAGEQFELPREYREKIEAGSMKMYLMTQKNHS</sequence>
<reference evidence="1 2" key="1">
    <citation type="submission" date="2018-06" db="EMBL/GenBank/DDBJ databases">
        <authorList>
            <consortium name="Pathogen Informatics"/>
            <person name="Doyle S."/>
        </authorList>
    </citation>
    <scope>NUCLEOTIDE SEQUENCE [LARGE SCALE GENOMIC DNA]</scope>
    <source>
        <strain evidence="1 2">NCTC10283</strain>
    </source>
</reference>
<evidence type="ECO:0008006" key="3">
    <source>
        <dbReference type="Google" id="ProtNLM"/>
    </source>
</evidence>
<dbReference type="OrthoDB" id="7278101at2"/>
<protein>
    <recommendedName>
        <fullName evidence="3">Tetratricopeptide repeat protein</fullName>
    </recommendedName>
</protein>
<dbReference type="Gene3D" id="1.25.40.10">
    <property type="entry name" value="Tetratricopeptide repeat domain"/>
    <property type="match status" value="1"/>
</dbReference>
<evidence type="ECO:0000313" key="2">
    <source>
        <dbReference type="Proteomes" id="UP000254209"/>
    </source>
</evidence>
<dbReference type="STRING" id="1120980.GCA_000745955_02537"/>
<dbReference type="AlphaFoldDB" id="A0A376BK36"/>
<evidence type="ECO:0000313" key="1">
    <source>
        <dbReference type="EMBL" id="SSY69983.1"/>
    </source>
</evidence>
<organism evidence="1 2">
    <name type="scientific">Alysiella crassa</name>
    <dbReference type="NCBI Taxonomy" id="153491"/>
    <lineage>
        <taxon>Bacteria</taxon>
        <taxon>Pseudomonadati</taxon>
        <taxon>Pseudomonadota</taxon>
        <taxon>Betaproteobacteria</taxon>
        <taxon>Neisseriales</taxon>
        <taxon>Neisseriaceae</taxon>
        <taxon>Alysiella</taxon>
    </lineage>
</organism>
<dbReference type="InterPro" id="IPR011990">
    <property type="entry name" value="TPR-like_helical_dom_sf"/>
</dbReference>
<keyword evidence="2" id="KW-1185">Reference proteome</keyword>
<gene>
    <name evidence="1" type="ORF">NCTC10283_00046</name>
</gene>
<dbReference type="EMBL" id="UFSO01000002">
    <property type="protein sequence ID" value="SSY69983.1"/>
    <property type="molecule type" value="Genomic_DNA"/>
</dbReference>
<dbReference type="Proteomes" id="UP000254209">
    <property type="component" value="Unassembled WGS sequence"/>
</dbReference>
<accession>A0A376BK36</accession>
<dbReference type="RefSeq" id="WP_051968634.1">
    <property type="nucleotide sequence ID" value="NZ_CP091519.2"/>
</dbReference>